<evidence type="ECO:0000259" key="7">
    <source>
        <dbReference type="PROSITE" id="PS51462"/>
    </source>
</evidence>
<gene>
    <name evidence="8" type="ORF">BJ958_004473</name>
</gene>
<dbReference type="Gene3D" id="3.90.79.10">
    <property type="entry name" value="Nucleoside Triphosphate Pyrophosphohydrolase"/>
    <property type="match status" value="1"/>
</dbReference>
<comment type="cofactor">
    <cofactor evidence="1">
        <name>Mn(2+)</name>
        <dbReference type="ChEBI" id="CHEBI:29035"/>
    </cofactor>
</comment>
<keyword evidence="3" id="KW-0479">Metal-binding</keyword>
<sequence length="289" mass="31332">MRIPLPPIPLPAHVADLAAQYGDGRREAAQPRDAATVVLQRPDAQGRPEVYLLRRQTTMDFAGGMCVFPGGGVDPRDYDHTVAWAGPQPAEWAARLGTSEDVARALVCAAVRETFEESGVLLAGASAGSVVADTTGEDWEADRVALESRELAMTDFLDRRGLVLRTDLLGIWSGWLTPVFEPKRYRTWFFVAQLPEGQVTRDVSSESSEVVWLAADEAVAQTEAGEMAMLPPTYLTCMEIGAMGTVDAVIAASAERSVEMFMPEVEPLGDGFTLSIPELLRPLLAARRS</sequence>
<evidence type="ECO:0000256" key="1">
    <source>
        <dbReference type="ARBA" id="ARBA00001936"/>
    </source>
</evidence>
<dbReference type="CDD" id="cd18870">
    <property type="entry name" value="NUDIX_AcylCoAdiphos_Nudt19"/>
    <property type="match status" value="1"/>
</dbReference>
<evidence type="ECO:0000313" key="9">
    <source>
        <dbReference type="Proteomes" id="UP000582231"/>
    </source>
</evidence>
<evidence type="ECO:0000256" key="5">
    <source>
        <dbReference type="ARBA" id="ARBA00022842"/>
    </source>
</evidence>
<dbReference type="RefSeq" id="WP_179729040.1">
    <property type="nucleotide sequence ID" value="NZ_BAABEF010000001.1"/>
</dbReference>
<dbReference type="InterPro" id="IPR000086">
    <property type="entry name" value="NUDIX_hydrolase_dom"/>
</dbReference>
<dbReference type="PANTHER" id="PTHR12318">
    <property type="entry name" value="TESTOSTERONE-REGULATED PROTEIN RP2"/>
    <property type="match status" value="1"/>
</dbReference>
<organism evidence="8 9">
    <name type="scientific">Nocardioides kongjuensis</name>
    <dbReference type="NCBI Taxonomy" id="349522"/>
    <lineage>
        <taxon>Bacteria</taxon>
        <taxon>Bacillati</taxon>
        <taxon>Actinomycetota</taxon>
        <taxon>Actinomycetes</taxon>
        <taxon>Propionibacteriales</taxon>
        <taxon>Nocardioidaceae</taxon>
        <taxon>Nocardioides</taxon>
    </lineage>
</organism>
<evidence type="ECO:0000313" key="8">
    <source>
        <dbReference type="EMBL" id="NYD32927.1"/>
    </source>
</evidence>
<dbReference type="InterPro" id="IPR039121">
    <property type="entry name" value="NUDT19"/>
</dbReference>
<comment type="cofactor">
    <cofactor evidence="2">
        <name>Mg(2+)</name>
        <dbReference type="ChEBI" id="CHEBI:18420"/>
    </cofactor>
</comment>
<dbReference type="SUPFAM" id="SSF55811">
    <property type="entry name" value="Nudix"/>
    <property type="match status" value="1"/>
</dbReference>
<dbReference type="GO" id="GO:0046872">
    <property type="term" value="F:metal ion binding"/>
    <property type="evidence" value="ECO:0007669"/>
    <property type="project" value="UniProtKB-KW"/>
</dbReference>
<evidence type="ECO:0000256" key="4">
    <source>
        <dbReference type="ARBA" id="ARBA00022801"/>
    </source>
</evidence>
<name>A0A852RHP1_9ACTN</name>
<proteinExistence type="predicted"/>
<keyword evidence="9" id="KW-1185">Reference proteome</keyword>
<keyword evidence="6" id="KW-0464">Manganese</keyword>
<keyword evidence="5" id="KW-0460">Magnesium</keyword>
<dbReference type="PANTHER" id="PTHR12318:SF0">
    <property type="entry name" value="ACYL-COENZYME A DIPHOSPHATASE NUDT19"/>
    <property type="match status" value="1"/>
</dbReference>
<accession>A0A852RHP1</accession>
<dbReference type="Proteomes" id="UP000582231">
    <property type="component" value="Unassembled WGS sequence"/>
</dbReference>
<evidence type="ECO:0000256" key="6">
    <source>
        <dbReference type="ARBA" id="ARBA00023211"/>
    </source>
</evidence>
<dbReference type="InterPro" id="IPR015797">
    <property type="entry name" value="NUDIX_hydrolase-like_dom_sf"/>
</dbReference>
<dbReference type="AlphaFoldDB" id="A0A852RHP1"/>
<protein>
    <submittedName>
        <fullName evidence="8">8-oxo-dGTP pyrophosphatase MutT (NUDIX family)</fullName>
    </submittedName>
</protein>
<keyword evidence="4" id="KW-0378">Hydrolase</keyword>
<dbReference type="GO" id="GO:0016818">
    <property type="term" value="F:hydrolase activity, acting on acid anhydrides, in phosphorus-containing anhydrides"/>
    <property type="evidence" value="ECO:0007669"/>
    <property type="project" value="InterPro"/>
</dbReference>
<reference evidence="8 9" key="1">
    <citation type="submission" date="2020-07" db="EMBL/GenBank/DDBJ databases">
        <title>Sequencing the genomes of 1000 actinobacteria strains.</title>
        <authorList>
            <person name="Klenk H.-P."/>
        </authorList>
    </citation>
    <scope>NUCLEOTIDE SEQUENCE [LARGE SCALE GENOMIC DNA]</scope>
    <source>
        <strain evidence="8 9">DSM 19082</strain>
    </source>
</reference>
<feature type="domain" description="Nudix hydrolase" evidence="7">
    <location>
        <begin position="30"/>
        <end position="235"/>
    </location>
</feature>
<dbReference type="PROSITE" id="PS51462">
    <property type="entry name" value="NUDIX"/>
    <property type="match status" value="1"/>
</dbReference>
<comment type="caution">
    <text evidence="8">The sequence shown here is derived from an EMBL/GenBank/DDBJ whole genome shotgun (WGS) entry which is preliminary data.</text>
</comment>
<evidence type="ECO:0000256" key="3">
    <source>
        <dbReference type="ARBA" id="ARBA00022723"/>
    </source>
</evidence>
<dbReference type="EMBL" id="JACCBF010000001">
    <property type="protein sequence ID" value="NYD32927.1"/>
    <property type="molecule type" value="Genomic_DNA"/>
</dbReference>
<evidence type="ECO:0000256" key="2">
    <source>
        <dbReference type="ARBA" id="ARBA00001946"/>
    </source>
</evidence>